<accession>U5DK59</accession>
<dbReference type="GO" id="GO:0004497">
    <property type="term" value="F:monooxygenase activity"/>
    <property type="evidence" value="ECO:0007669"/>
    <property type="project" value="TreeGrafter"/>
</dbReference>
<dbReference type="AlphaFoldDB" id="U5DK59"/>
<sequence>MKQSQADRSYDVAIVGAGAAGIGCGVVLKELGLERFTVLERHQVGASFSRWPEEMKFITPSFPSHGFGLLDLNAVTLNTSPALAFRREHISGKQYALYLQTVADRFELPIQTEVDVQTVEPLPQGGFTLRTSNGDLSARFVIWAAGEYQYPHLNPFLGAEHCIHNTQIRSWAGLEGDEFIIIGGYESGMDAAANLVALGKKVGVLDRTGAWANPDTDPSIALSPYTLQRLEFVYRTGRLDMVGNASIEEVRPISGGYAVYSEYQQWTTAHPPILCTGFDTSLKQIVSLFDWSEGYAALTENDESTLTPGLFVTGPSVRHGDLIFCFIYKFRQRFAVVANAIAHRLGLDPSPLDAYREGGLFLDDLSCCSNDCIC</sequence>
<dbReference type="eggNOG" id="COG2072">
    <property type="taxonomic scope" value="Bacteria"/>
</dbReference>
<dbReference type="InParanoid" id="U5DK59"/>
<reference evidence="2 3" key="1">
    <citation type="submission" date="2013-05" db="EMBL/GenBank/DDBJ databases">
        <title>Draft genome sequence of Rubidibacter lacunae KORDI 51-2.</title>
        <authorList>
            <person name="Choi D.H."/>
            <person name="Noh J.H."/>
            <person name="Kwon K.-K."/>
            <person name="Lee J.-H."/>
            <person name="Ryu J.-Y."/>
        </authorList>
    </citation>
    <scope>NUCLEOTIDE SEQUENCE [LARGE SCALE GENOMIC DNA]</scope>
    <source>
        <strain evidence="2 3">KORDI 51-2</strain>
    </source>
</reference>
<dbReference type="PATRIC" id="fig|582515.4.peg.2359"/>
<evidence type="ECO:0000313" key="3">
    <source>
        <dbReference type="Proteomes" id="UP000016960"/>
    </source>
</evidence>
<dbReference type="InterPro" id="IPR050982">
    <property type="entry name" value="Auxin_biosynth/cation_transpt"/>
</dbReference>
<dbReference type="RefSeq" id="WP_022607117.1">
    <property type="nucleotide sequence ID" value="NZ_ASSJ01000050.1"/>
</dbReference>
<evidence type="ECO:0000256" key="1">
    <source>
        <dbReference type="ARBA" id="ARBA00023002"/>
    </source>
</evidence>
<dbReference type="Proteomes" id="UP000016960">
    <property type="component" value="Unassembled WGS sequence"/>
</dbReference>
<dbReference type="STRING" id="582515.KR51_00020970"/>
<dbReference type="Pfam" id="PF13738">
    <property type="entry name" value="Pyr_redox_3"/>
    <property type="match status" value="1"/>
</dbReference>
<dbReference type="EMBL" id="ASSJ01000050">
    <property type="protein sequence ID" value="ERN41297.1"/>
    <property type="molecule type" value="Genomic_DNA"/>
</dbReference>
<protein>
    <submittedName>
        <fullName evidence="2">Putative flavoprotein involved in K+ transport</fullName>
    </submittedName>
</protein>
<dbReference type="PRINTS" id="PR00411">
    <property type="entry name" value="PNDRDTASEI"/>
</dbReference>
<dbReference type="OrthoDB" id="178899at2"/>
<name>U5DK59_9CHRO</name>
<dbReference type="GO" id="GO:0050660">
    <property type="term" value="F:flavin adenine dinucleotide binding"/>
    <property type="evidence" value="ECO:0007669"/>
    <property type="project" value="TreeGrafter"/>
</dbReference>
<comment type="caution">
    <text evidence="2">The sequence shown here is derived from an EMBL/GenBank/DDBJ whole genome shotgun (WGS) entry which is preliminary data.</text>
</comment>
<dbReference type="PANTHER" id="PTHR43539">
    <property type="entry name" value="FLAVIN-BINDING MONOOXYGENASE-LIKE PROTEIN (AFU_ORTHOLOGUE AFUA_4G09220)"/>
    <property type="match status" value="1"/>
</dbReference>
<dbReference type="SUPFAM" id="SSF51905">
    <property type="entry name" value="FAD/NAD(P)-binding domain"/>
    <property type="match status" value="2"/>
</dbReference>
<dbReference type="InterPro" id="IPR036188">
    <property type="entry name" value="FAD/NAD-bd_sf"/>
</dbReference>
<dbReference type="PROSITE" id="PS51257">
    <property type="entry name" value="PROKAR_LIPOPROTEIN"/>
    <property type="match status" value="1"/>
</dbReference>
<dbReference type="PRINTS" id="PR00368">
    <property type="entry name" value="FADPNR"/>
</dbReference>
<keyword evidence="3" id="KW-1185">Reference proteome</keyword>
<proteinExistence type="predicted"/>
<evidence type="ECO:0000313" key="2">
    <source>
        <dbReference type="EMBL" id="ERN41297.1"/>
    </source>
</evidence>
<keyword evidence="1" id="KW-0560">Oxidoreductase</keyword>
<dbReference type="PANTHER" id="PTHR43539:SF89">
    <property type="entry name" value="NAD(P)-BINDING DOMAIN-CONTAINING PROTEIN"/>
    <property type="match status" value="1"/>
</dbReference>
<dbReference type="Gene3D" id="3.50.50.60">
    <property type="entry name" value="FAD/NAD(P)-binding domain"/>
    <property type="match status" value="2"/>
</dbReference>
<gene>
    <name evidence="2" type="ORF">KR51_00020970</name>
</gene>
<organism evidence="2 3">
    <name type="scientific">Rubidibacter lacunae KORDI 51-2</name>
    <dbReference type="NCBI Taxonomy" id="582515"/>
    <lineage>
        <taxon>Bacteria</taxon>
        <taxon>Bacillati</taxon>
        <taxon>Cyanobacteriota</taxon>
        <taxon>Cyanophyceae</taxon>
        <taxon>Oscillatoriophycideae</taxon>
        <taxon>Chroococcales</taxon>
        <taxon>Aphanothecaceae</taxon>
        <taxon>Rubidibacter</taxon>
    </lineage>
</organism>